<evidence type="ECO:0000256" key="4">
    <source>
        <dbReference type="SAM" id="SignalP"/>
    </source>
</evidence>
<dbReference type="Gene3D" id="3.80.10.10">
    <property type="entry name" value="Ribonuclease Inhibitor"/>
    <property type="match status" value="1"/>
</dbReference>
<feature type="region of interest" description="Disordered" evidence="2">
    <location>
        <begin position="813"/>
        <end position="867"/>
    </location>
</feature>
<feature type="transmembrane region" description="Helical" evidence="3">
    <location>
        <begin position="873"/>
        <end position="892"/>
    </location>
</feature>
<dbReference type="EMBL" id="JACCFM010000001">
    <property type="protein sequence ID" value="NYJ20335.1"/>
    <property type="molecule type" value="Genomic_DNA"/>
</dbReference>
<dbReference type="Gene3D" id="2.60.40.4270">
    <property type="entry name" value="Listeria-Bacteroides repeat domain"/>
    <property type="match status" value="8"/>
</dbReference>
<keyword evidence="4" id="KW-0732">Signal</keyword>
<dbReference type="InterPro" id="IPR042229">
    <property type="entry name" value="Listeria/Bacterioides_rpt_sf"/>
</dbReference>
<dbReference type="InterPro" id="IPR026906">
    <property type="entry name" value="LRR_5"/>
</dbReference>
<feature type="chain" id="PRO_5038339287" evidence="4">
    <location>
        <begin position="40"/>
        <end position="899"/>
    </location>
</feature>
<protein>
    <submittedName>
        <fullName evidence="5">Putative repeat protein (TIGR02543 family)</fullName>
    </submittedName>
</protein>
<gene>
    <name evidence="5" type="ORF">HNR05_002126</name>
</gene>
<dbReference type="Pfam" id="PF13306">
    <property type="entry name" value="LRR_5"/>
    <property type="match status" value="1"/>
</dbReference>
<evidence type="ECO:0000256" key="2">
    <source>
        <dbReference type="SAM" id="MobiDB-lite"/>
    </source>
</evidence>
<keyword evidence="6" id="KW-1185">Reference proteome</keyword>
<dbReference type="Proteomes" id="UP000537260">
    <property type="component" value="Unassembled WGS sequence"/>
</dbReference>
<keyword evidence="3" id="KW-1133">Transmembrane helix</keyword>
<keyword evidence="3" id="KW-0472">Membrane</keyword>
<comment type="subcellular location">
    <subcellularLocation>
        <location evidence="1">Cell envelope</location>
    </subcellularLocation>
</comment>
<keyword evidence="3" id="KW-0812">Transmembrane</keyword>
<dbReference type="Pfam" id="PF09479">
    <property type="entry name" value="Flg_new"/>
    <property type="match status" value="8"/>
</dbReference>
<accession>A0A7Z0EFL2</accession>
<feature type="signal peptide" evidence="4">
    <location>
        <begin position="1"/>
        <end position="39"/>
    </location>
</feature>
<evidence type="ECO:0000313" key="6">
    <source>
        <dbReference type="Proteomes" id="UP000537260"/>
    </source>
</evidence>
<comment type="caution">
    <text evidence="5">The sequence shown here is derived from an EMBL/GenBank/DDBJ whole genome shotgun (WGS) entry which is preliminary data.</text>
</comment>
<feature type="compositionally biased region" description="Gly residues" evidence="2">
    <location>
        <begin position="825"/>
        <end position="845"/>
    </location>
</feature>
<organism evidence="5 6">
    <name type="scientific">Glaciibacter psychrotolerans</name>
    <dbReference type="NCBI Taxonomy" id="670054"/>
    <lineage>
        <taxon>Bacteria</taxon>
        <taxon>Bacillati</taxon>
        <taxon>Actinomycetota</taxon>
        <taxon>Actinomycetes</taxon>
        <taxon>Micrococcales</taxon>
        <taxon>Microbacteriaceae</taxon>
        <taxon>Glaciibacter</taxon>
    </lineage>
</organism>
<proteinExistence type="predicted"/>
<dbReference type="InterPro" id="IPR013378">
    <property type="entry name" value="InlB-like_B-rpt"/>
</dbReference>
<evidence type="ECO:0000313" key="5">
    <source>
        <dbReference type="EMBL" id="NYJ20335.1"/>
    </source>
</evidence>
<evidence type="ECO:0000256" key="1">
    <source>
        <dbReference type="ARBA" id="ARBA00004196"/>
    </source>
</evidence>
<dbReference type="NCBIfam" id="TIGR02543">
    <property type="entry name" value="List_Bact_rpt"/>
    <property type="match status" value="8"/>
</dbReference>
<evidence type="ECO:0000256" key="3">
    <source>
        <dbReference type="SAM" id="Phobius"/>
    </source>
</evidence>
<name>A0A7Z0EFL2_9MICO</name>
<reference evidence="5 6" key="1">
    <citation type="submission" date="2020-07" db="EMBL/GenBank/DDBJ databases">
        <title>Sequencing the genomes of 1000 actinobacteria strains.</title>
        <authorList>
            <person name="Klenk H.-P."/>
        </authorList>
    </citation>
    <scope>NUCLEOTIDE SEQUENCE [LARGE SCALE GENOMIC DNA]</scope>
    <source>
        <strain evidence="5 6">LI1</strain>
    </source>
</reference>
<dbReference type="RefSeq" id="WP_179578960.1">
    <property type="nucleotide sequence ID" value="NZ_JACCFM010000001.1"/>
</dbReference>
<dbReference type="AlphaFoldDB" id="A0A7Z0EFL2"/>
<dbReference type="InterPro" id="IPR032675">
    <property type="entry name" value="LRR_dom_sf"/>
</dbReference>
<sequence length="899" mass="95160">MNETGIVWPCPQSRIRNHATRLVAALVVVLLLCSGQLIAAEPASAAVCTQIEDPAYPNLCFYRSGGGAGILQGTTPPPQNGPLNLPDTAFVEGSQKDIIHVAGSGFVGLKYTTLKLPARLQLVGGHAFNGSGLMSVTMPNSVTQLQARSFANNRLTSVTLSESMSYLADSVFAGNPTLNDVTFTGPPPSTGDFSPAAANGSLGPNADITVYYPWRYEDKRYGGGFTVGKWRGYRSQAVARMTFNMNGHGTPPSVPDVVINQMSMVPSVPTSVGYTFTNWYSDVGLTSVFAFSSTPVTGDTTLYAKWTLNTHTITFDSNGGTTLTPATVDHNSTATKPADPTKTDHTFAGWFTDTEHTSPFAFSTTPITANTTLYAKWTLNTHTITFDSNGGTTLTPATVDHNSTATKPADPTKTDHTFAGWFTDTEHTSPFAFSTTPITANTTLYAKWTLNTHTITFDSNGGTTLTPATVDHNSTATKPADPTKTDHTFAGWFTDTEHTSPFAFSTTPITANTTLYAKWTLNTHTITFDSNGGTTLTPATVDHNSTATKPADPTKTDHTFAGWFTDTEHTSPFAFSTTPITANTTLYAKWTLNTHTITFDSNGGTTLTPATVDHNSTATKPADPTKTDHTFAGWFTDTEHTSPFAFSTTPITANTTLYAKWTLNTHTITFDSNGGTTLTPATVDHNSTATKPADPTKTDHTFAGWFTDTDLSTPFLFDSKIETDTTVYAGWTAVPPTPDAVVVKLVLGEHGSNTHIIIAIGELLRPPTAPIAIGFTFTGWFADAALTIPFDFSKPITAEATIYAGWQADAVTPKPPVTAPAPDGSGDGSDGTPGAGTGSQPGGSDQGNNPVLLGQSDKPGTASHLAGTGNSSAGAALAALATLTIGCMLMLVRRRIRRV</sequence>
<dbReference type="GO" id="GO:0030313">
    <property type="term" value="C:cell envelope"/>
    <property type="evidence" value="ECO:0007669"/>
    <property type="project" value="UniProtKB-SubCell"/>
</dbReference>